<gene>
    <name evidence="2" type="ORF">G3I70_23345</name>
</gene>
<reference evidence="2 3" key="1">
    <citation type="submission" date="2020-01" db="EMBL/GenBank/DDBJ databases">
        <title>Insect and environment-associated Actinomycetes.</title>
        <authorList>
            <person name="Currrie C."/>
            <person name="Chevrette M."/>
            <person name="Carlson C."/>
            <person name="Stubbendieck R."/>
            <person name="Wendt-Pienkowski E."/>
        </authorList>
    </citation>
    <scope>NUCLEOTIDE SEQUENCE [LARGE SCALE GENOMIC DNA]</scope>
    <source>
        <strain evidence="2 3">SID10258</strain>
    </source>
</reference>
<comment type="caution">
    <text evidence="2">The sequence shown here is derived from an EMBL/GenBank/DDBJ whole genome shotgun (WGS) entry which is preliminary data.</text>
</comment>
<name>A0A6L9QIU0_9ACTN</name>
<feature type="transmembrane region" description="Helical" evidence="1">
    <location>
        <begin position="17"/>
        <end position="40"/>
    </location>
</feature>
<dbReference type="EMBL" id="JAAGLI010000605">
    <property type="protein sequence ID" value="NEA25399.1"/>
    <property type="molecule type" value="Genomic_DNA"/>
</dbReference>
<dbReference type="RefSeq" id="WP_163059299.1">
    <property type="nucleotide sequence ID" value="NZ_JAAGLI010000605.1"/>
</dbReference>
<keyword evidence="1" id="KW-0812">Transmembrane</keyword>
<evidence type="ECO:0000256" key="1">
    <source>
        <dbReference type="SAM" id="Phobius"/>
    </source>
</evidence>
<sequence>MTTTPLAVAPRSHARRWLVATAVLYNLTHHFGFALTPLGAVGHTRWADWIDVLTPYTVLLAAAAALHTAGAHRRSWTLYLVGAITYTEGHGIHLAANSVYNTHPNPTAHLRDETVGHYVWYAGTALVFAALVTAFARMPPPRTALHLPLSLGVALTWTSNSIEGTTGYMGIAIAAVFTIWGWRTRHHLGRVLLPAFAPALVMLTAYGTWYRGFPQPSDMGWI</sequence>
<dbReference type="Proteomes" id="UP000475532">
    <property type="component" value="Unassembled WGS sequence"/>
</dbReference>
<keyword evidence="1" id="KW-0472">Membrane</keyword>
<dbReference type="AlphaFoldDB" id="A0A6L9QIU0"/>
<evidence type="ECO:0000313" key="2">
    <source>
        <dbReference type="EMBL" id="NEA25399.1"/>
    </source>
</evidence>
<proteinExistence type="predicted"/>
<accession>A0A6L9QIU0</accession>
<feature type="transmembrane region" description="Helical" evidence="1">
    <location>
        <begin position="118"/>
        <end position="136"/>
    </location>
</feature>
<protein>
    <submittedName>
        <fullName evidence="2">Uncharacterized protein</fullName>
    </submittedName>
</protein>
<feature type="transmembrane region" description="Helical" evidence="1">
    <location>
        <begin position="46"/>
        <end position="66"/>
    </location>
</feature>
<feature type="transmembrane region" description="Helical" evidence="1">
    <location>
        <begin position="165"/>
        <end position="182"/>
    </location>
</feature>
<feature type="transmembrane region" description="Helical" evidence="1">
    <location>
        <begin position="191"/>
        <end position="209"/>
    </location>
</feature>
<organism evidence="2 3">
    <name type="scientific">Actinomadura bangladeshensis</name>
    <dbReference type="NCBI Taxonomy" id="453573"/>
    <lineage>
        <taxon>Bacteria</taxon>
        <taxon>Bacillati</taxon>
        <taxon>Actinomycetota</taxon>
        <taxon>Actinomycetes</taxon>
        <taxon>Streptosporangiales</taxon>
        <taxon>Thermomonosporaceae</taxon>
        <taxon>Actinomadura</taxon>
    </lineage>
</organism>
<keyword evidence="1" id="KW-1133">Transmembrane helix</keyword>
<evidence type="ECO:0000313" key="3">
    <source>
        <dbReference type="Proteomes" id="UP000475532"/>
    </source>
</evidence>